<sequence length="395" mass="45097">MNKVEIKVFIDEPWQREAVEAVASRFETKNPEVSVLIEVFQGGEIRNALYTGELKADLVQLFNGDIADANRDGLLLNLQPWMEADGMDAIFHSSILQFLRMDGGITAIPLSATMKGFFYNKKWFDKARIPYPEGNWTWDDFLETALRLQRENVNLDEERFAARISFHREYLGLLLISKGTDWTSPDRTRASGYTNSLQAIEVIMWANDFVRKHRVARATQDYFTSTDLLENKTGMILDYFIMLHENQPLLMDDLGIVGLPYFREGQRINEPWICGFGISSRTKHPEIAWRLLHELTCTNNELTQIVTQGFITPLRSVYSDVGHDLDPMRGVVLAEMAYGSKLPLSATSSYYQLLDEYVNPALARIVFEGADVKETLDELALKLDQGLVNLQKQPV</sequence>
<comment type="caution">
    <text evidence="8">The sequence shown here is derived from an EMBL/GenBank/DDBJ whole genome shotgun (WGS) entry which is preliminary data.</text>
</comment>
<evidence type="ECO:0000256" key="4">
    <source>
        <dbReference type="ARBA" id="ARBA00022729"/>
    </source>
</evidence>
<evidence type="ECO:0000313" key="9">
    <source>
        <dbReference type="Proteomes" id="UP001519287"/>
    </source>
</evidence>
<dbReference type="PANTHER" id="PTHR43649">
    <property type="entry name" value="ARABINOSE-BINDING PROTEIN-RELATED"/>
    <property type="match status" value="1"/>
</dbReference>
<keyword evidence="8" id="KW-0762">Sugar transport</keyword>
<keyword evidence="9" id="KW-1185">Reference proteome</keyword>
<evidence type="ECO:0000256" key="5">
    <source>
        <dbReference type="ARBA" id="ARBA00023136"/>
    </source>
</evidence>
<dbReference type="SUPFAM" id="SSF53850">
    <property type="entry name" value="Periplasmic binding protein-like II"/>
    <property type="match status" value="1"/>
</dbReference>
<keyword evidence="7" id="KW-0449">Lipoprotein</keyword>
<dbReference type="RefSeq" id="WP_209971982.1">
    <property type="nucleotide sequence ID" value="NZ_JAGGLB010000008.1"/>
</dbReference>
<reference evidence="8 9" key="1">
    <citation type="submission" date="2021-03" db="EMBL/GenBank/DDBJ databases">
        <title>Genomic Encyclopedia of Type Strains, Phase IV (KMG-IV): sequencing the most valuable type-strain genomes for metagenomic binning, comparative biology and taxonomic classification.</title>
        <authorList>
            <person name="Goeker M."/>
        </authorList>
    </citation>
    <scope>NUCLEOTIDE SEQUENCE [LARGE SCALE GENOMIC DNA]</scope>
    <source>
        <strain evidence="8 9">DSM 26048</strain>
    </source>
</reference>
<evidence type="ECO:0000256" key="1">
    <source>
        <dbReference type="ARBA" id="ARBA00008520"/>
    </source>
</evidence>
<organism evidence="8 9">
    <name type="scientific">Paenibacillus eucommiae</name>
    <dbReference type="NCBI Taxonomy" id="1355755"/>
    <lineage>
        <taxon>Bacteria</taxon>
        <taxon>Bacillati</taxon>
        <taxon>Bacillota</taxon>
        <taxon>Bacilli</taxon>
        <taxon>Bacillales</taxon>
        <taxon>Paenibacillaceae</taxon>
        <taxon>Paenibacillus</taxon>
    </lineage>
</organism>
<keyword evidence="2" id="KW-0813">Transport</keyword>
<dbReference type="Proteomes" id="UP001519287">
    <property type="component" value="Unassembled WGS sequence"/>
</dbReference>
<protein>
    <submittedName>
        <fullName evidence="8">Multiple sugar transport system substrate-binding protein</fullName>
    </submittedName>
</protein>
<gene>
    <name evidence="8" type="ORF">J2Z66_002822</name>
</gene>
<proteinExistence type="inferred from homology"/>
<dbReference type="InterPro" id="IPR006059">
    <property type="entry name" value="SBP"/>
</dbReference>
<keyword evidence="6" id="KW-0564">Palmitate</keyword>
<evidence type="ECO:0000256" key="2">
    <source>
        <dbReference type="ARBA" id="ARBA00022448"/>
    </source>
</evidence>
<name>A0ABS4IUF0_9BACL</name>
<evidence type="ECO:0000256" key="7">
    <source>
        <dbReference type="ARBA" id="ARBA00023288"/>
    </source>
</evidence>
<keyword evidence="4" id="KW-0732">Signal</keyword>
<evidence type="ECO:0000256" key="3">
    <source>
        <dbReference type="ARBA" id="ARBA00022475"/>
    </source>
</evidence>
<keyword evidence="3" id="KW-1003">Cell membrane</keyword>
<keyword evidence="5" id="KW-0472">Membrane</keyword>
<dbReference type="Pfam" id="PF01547">
    <property type="entry name" value="SBP_bac_1"/>
    <property type="match status" value="1"/>
</dbReference>
<evidence type="ECO:0000313" key="8">
    <source>
        <dbReference type="EMBL" id="MBP1991215.1"/>
    </source>
</evidence>
<dbReference type="Gene3D" id="3.40.190.10">
    <property type="entry name" value="Periplasmic binding protein-like II"/>
    <property type="match status" value="1"/>
</dbReference>
<comment type="similarity">
    <text evidence="1">Belongs to the bacterial solute-binding protein 1 family.</text>
</comment>
<dbReference type="EMBL" id="JAGGLB010000008">
    <property type="protein sequence ID" value="MBP1991215.1"/>
    <property type="molecule type" value="Genomic_DNA"/>
</dbReference>
<dbReference type="InterPro" id="IPR006061">
    <property type="entry name" value="SBP_1_CS"/>
</dbReference>
<dbReference type="InterPro" id="IPR050490">
    <property type="entry name" value="Bact_solute-bd_prot1"/>
</dbReference>
<evidence type="ECO:0000256" key="6">
    <source>
        <dbReference type="ARBA" id="ARBA00023139"/>
    </source>
</evidence>
<dbReference type="PANTHER" id="PTHR43649:SF33">
    <property type="entry name" value="POLYGALACTURONAN_RHAMNOGALACTURONAN-BINDING PROTEIN YTCQ"/>
    <property type="match status" value="1"/>
</dbReference>
<accession>A0ABS4IUF0</accession>
<dbReference type="PROSITE" id="PS01037">
    <property type="entry name" value="SBP_BACTERIAL_1"/>
    <property type="match status" value="1"/>
</dbReference>